<evidence type="ECO:0000256" key="7">
    <source>
        <dbReference type="ARBA" id="ARBA00022771"/>
    </source>
</evidence>
<keyword evidence="19" id="KW-1185">Reference proteome</keyword>
<keyword evidence="9" id="KW-0653">Protein transport</keyword>
<feature type="compositionally biased region" description="Polar residues" evidence="15">
    <location>
        <begin position="1076"/>
        <end position="1087"/>
    </location>
</feature>
<keyword evidence="6" id="KW-0677">Repeat</keyword>
<dbReference type="PROSITE" id="PS50157">
    <property type="entry name" value="ZINC_FINGER_C2H2_2"/>
    <property type="match status" value="4"/>
</dbReference>
<feature type="domain" description="C2H2-type" evidence="16">
    <location>
        <begin position="708"/>
        <end position="735"/>
    </location>
</feature>
<keyword evidence="8" id="KW-0862">Zinc</keyword>
<keyword evidence="7 14" id="KW-0863">Zinc-finger</keyword>
<evidence type="ECO:0000313" key="19">
    <source>
        <dbReference type="Proteomes" id="UP000824219"/>
    </source>
</evidence>
<keyword evidence="4" id="KW-0678">Repressor</keyword>
<dbReference type="SUPFAM" id="SSF64268">
    <property type="entry name" value="PX domain"/>
    <property type="match status" value="1"/>
</dbReference>
<dbReference type="SMART" id="SM00312">
    <property type="entry name" value="PX"/>
    <property type="match status" value="1"/>
</dbReference>
<evidence type="ECO:0000256" key="14">
    <source>
        <dbReference type="PROSITE-ProRule" id="PRU00042"/>
    </source>
</evidence>
<feature type="domain" description="PX" evidence="17">
    <location>
        <begin position="45"/>
        <end position="172"/>
    </location>
</feature>
<organism evidence="18 19">
    <name type="scientific">Hemibagrus wyckioides</name>
    <dbReference type="NCBI Taxonomy" id="337641"/>
    <lineage>
        <taxon>Eukaryota</taxon>
        <taxon>Metazoa</taxon>
        <taxon>Chordata</taxon>
        <taxon>Craniata</taxon>
        <taxon>Vertebrata</taxon>
        <taxon>Euteleostomi</taxon>
        <taxon>Actinopterygii</taxon>
        <taxon>Neopterygii</taxon>
        <taxon>Teleostei</taxon>
        <taxon>Ostariophysi</taxon>
        <taxon>Siluriformes</taxon>
        <taxon>Bagridae</taxon>
        <taxon>Hemibagrus</taxon>
    </lineage>
</organism>
<protein>
    <submittedName>
        <fullName evidence="18">Uncharacterized protein</fullName>
    </submittedName>
</protein>
<dbReference type="OrthoDB" id="8117402at2759"/>
<dbReference type="GO" id="GO:2000786">
    <property type="term" value="P:positive regulation of autophagosome assembly"/>
    <property type="evidence" value="ECO:0007669"/>
    <property type="project" value="TreeGrafter"/>
</dbReference>
<dbReference type="FunFam" id="3.30.160.60:FF:000042">
    <property type="entry name" value="Zinc finger protein 148"/>
    <property type="match status" value="2"/>
</dbReference>
<evidence type="ECO:0000256" key="9">
    <source>
        <dbReference type="ARBA" id="ARBA00022927"/>
    </source>
</evidence>
<dbReference type="SUPFAM" id="SSF57667">
    <property type="entry name" value="beta-beta-alpha zinc fingers"/>
    <property type="match status" value="2"/>
</dbReference>
<feature type="compositionally biased region" description="Basic residues" evidence="15">
    <location>
        <begin position="622"/>
        <end position="631"/>
    </location>
</feature>
<dbReference type="AlphaFoldDB" id="A0A9D3P115"/>
<dbReference type="GO" id="GO:0015031">
    <property type="term" value="P:protein transport"/>
    <property type="evidence" value="ECO:0007669"/>
    <property type="project" value="UniProtKB-KW"/>
</dbReference>
<evidence type="ECO:0000259" key="17">
    <source>
        <dbReference type="PROSITE" id="PS50195"/>
    </source>
</evidence>
<dbReference type="InterPro" id="IPR037430">
    <property type="entry name" value="SNX4_BAR"/>
</dbReference>
<dbReference type="InterPro" id="IPR001683">
    <property type="entry name" value="PX_dom"/>
</dbReference>
<dbReference type="InterPro" id="IPR036236">
    <property type="entry name" value="Znf_C2H2_sf"/>
</dbReference>
<feature type="compositionally biased region" description="Low complexity" evidence="15">
    <location>
        <begin position="1066"/>
        <end position="1075"/>
    </location>
</feature>
<evidence type="ECO:0000256" key="6">
    <source>
        <dbReference type="ARBA" id="ARBA00022737"/>
    </source>
</evidence>
<dbReference type="InterPro" id="IPR034783">
    <property type="entry name" value="SNX4"/>
</dbReference>
<dbReference type="Proteomes" id="UP000824219">
    <property type="component" value="Linkage Group LG06"/>
</dbReference>
<feature type="region of interest" description="Disordered" evidence="15">
    <location>
        <begin position="613"/>
        <end position="632"/>
    </location>
</feature>
<dbReference type="GO" id="GO:0008270">
    <property type="term" value="F:zinc ion binding"/>
    <property type="evidence" value="ECO:0007669"/>
    <property type="project" value="UniProtKB-KW"/>
</dbReference>
<feature type="region of interest" description="Disordered" evidence="15">
    <location>
        <begin position="1066"/>
        <end position="1088"/>
    </location>
</feature>
<dbReference type="Pfam" id="PF00096">
    <property type="entry name" value="zf-C2H2"/>
    <property type="match status" value="2"/>
</dbReference>
<dbReference type="InterPro" id="IPR036871">
    <property type="entry name" value="PX_dom_sf"/>
</dbReference>
<dbReference type="InterPro" id="IPR034902">
    <property type="entry name" value="PX_SNX4"/>
</dbReference>
<accession>A0A9D3P115</accession>
<proteinExistence type="inferred from homology"/>
<dbReference type="GO" id="GO:0031901">
    <property type="term" value="C:early endosome membrane"/>
    <property type="evidence" value="ECO:0007669"/>
    <property type="project" value="TreeGrafter"/>
</dbReference>
<feature type="region of interest" description="Disordered" evidence="15">
    <location>
        <begin position="500"/>
        <end position="520"/>
    </location>
</feature>
<dbReference type="CDD" id="cd07622">
    <property type="entry name" value="BAR_SNX4"/>
    <property type="match status" value="1"/>
</dbReference>
<dbReference type="InterPro" id="IPR013087">
    <property type="entry name" value="Znf_C2H2_type"/>
</dbReference>
<dbReference type="InterPro" id="IPR027267">
    <property type="entry name" value="AH/BAR_dom_sf"/>
</dbReference>
<evidence type="ECO:0000256" key="8">
    <source>
        <dbReference type="ARBA" id="ARBA00022833"/>
    </source>
</evidence>
<dbReference type="CDD" id="cd06864">
    <property type="entry name" value="PX_SNX4"/>
    <property type="match status" value="1"/>
</dbReference>
<comment type="similarity">
    <text evidence="3">Belongs to the sorting nexin family.</text>
</comment>
<keyword evidence="13" id="KW-0539">Nucleus</keyword>
<dbReference type="PROSITE" id="PS50195">
    <property type="entry name" value="PX"/>
    <property type="match status" value="1"/>
</dbReference>
<evidence type="ECO:0000256" key="3">
    <source>
        <dbReference type="ARBA" id="ARBA00010883"/>
    </source>
</evidence>
<dbReference type="FunFam" id="3.30.160.60:FF:000067">
    <property type="entry name" value="Vascular endothelial zinc finger 1"/>
    <property type="match status" value="1"/>
</dbReference>
<evidence type="ECO:0000256" key="4">
    <source>
        <dbReference type="ARBA" id="ARBA00022491"/>
    </source>
</evidence>
<dbReference type="Gene3D" id="1.20.1270.60">
    <property type="entry name" value="Arfaptin homology (AH) domain/BAR domain"/>
    <property type="match status" value="1"/>
</dbReference>
<gene>
    <name evidence="18" type="ORF">KOW79_004942</name>
</gene>
<keyword evidence="5" id="KW-0479">Metal-binding</keyword>
<name>A0A9D3P115_9TELE</name>
<comment type="caution">
    <text evidence="18">The sequence shown here is derived from an EMBL/GenBank/DDBJ whole genome shotgun (WGS) entry which is preliminary data.</text>
</comment>
<evidence type="ECO:0000313" key="18">
    <source>
        <dbReference type="EMBL" id="KAG7330973.1"/>
    </source>
</evidence>
<feature type="compositionally biased region" description="Polar residues" evidence="15">
    <location>
        <begin position="1174"/>
        <end position="1187"/>
    </location>
</feature>
<feature type="domain" description="C2H2-type" evidence="16">
    <location>
        <begin position="652"/>
        <end position="679"/>
    </location>
</feature>
<evidence type="ECO:0000256" key="13">
    <source>
        <dbReference type="ARBA" id="ARBA00023242"/>
    </source>
</evidence>
<comment type="subcellular location">
    <subcellularLocation>
        <location evidence="1">Nucleus</location>
    </subcellularLocation>
</comment>
<dbReference type="GO" id="GO:0005886">
    <property type="term" value="C:plasma membrane"/>
    <property type="evidence" value="ECO:0007669"/>
    <property type="project" value="TreeGrafter"/>
</dbReference>
<dbReference type="Gene3D" id="3.30.160.60">
    <property type="entry name" value="Classic Zinc Finger"/>
    <property type="match status" value="4"/>
</dbReference>
<dbReference type="GO" id="GO:0003677">
    <property type="term" value="F:DNA binding"/>
    <property type="evidence" value="ECO:0007669"/>
    <property type="project" value="UniProtKB-KW"/>
</dbReference>
<feature type="region of interest" description="Disordered" evidence="15">
    <location>
        <begin position="1174"/>
        <end position="1203"/>
    </location>
</feature>
<dbReference type="PANTHER" id="PTHR46596:SF1">
    <property type="entry name" value="SORTING NEXIN-4"/>
    <property type="match status" value="1"/>
</dbReference>
<comment type="similarity">
    <text evidence="2">Belongs to the krueppel C2H2-type zinc-finger protein family.</text>
</comment>
<keyword evidence="12" id="KW-0804">Transcription</keyword>
<dbReference type="GO" id="GO:0032266">
    <property type="term" value="F:phosphatidylinositol-3-phosphate binding"/>
    <property type="evidence" value="ECO:0007669"/>
    <property type="project" value="TreeGrafter"/>
</dbReference>
<dbReference type="Gene3D" id="3.30.1520.10">
    <property type="entry name" value="Phox-like domain"/>
    <property type="match status" value="1"/>
</dbReference>
<keyword evidence="11" id="KW-0238">DNA-binding</keyword>
<evidence type="ECO:0000256" key="11">
    <source>
        <dbReference type="ARBA" id="ARBA00023125"/>
    </source>
</evidence>
<sequence length="1278" mass="144608">MMADSGSEDIAVVGNTDLTPSALENNIKNTMVEKGANLLKRMEISVTEAEKRTGKNSVSMQETYTVYLIETRPVDAPSEGTTPVPESLWRRYSEFELLRNYLLVTYPFLVVPPLPEKRAEFVWHKLSADNMDPDFVERRRVGLENFLLRVASHPVLSTDKIFYSFLTEEQCWKETVFETGFQAKADSRLKALNATFRVKNPDKRFADMKHYGDELQSVISQLLRVRARVADRLYGVYKVHGNYGRVFSEWSAIEKEMGDGLQSAGHHMDAYAASVDDILEEEEHYADQLKEYLFYTEALRAVCRKHELCQFELEMAAQDLASKKQQREELVTGTIRTFSLKGMTSKLFGQETPEQREAKLKILETQIEEGEEIVKERNTECEEFVKNAWVDIERFKEQKDHDLREALISYAIMQISMCKKGIQVWNNAKECFSKIEYKWMDQTDPRSALLQRCSRITNTTVRIAEDQGLGERSCLLAQPDVGQVSKRLVPSCQEAKVHDTQTLAPSGVEKRGGGNIDMSLGEKSLANQPLLADDDDEEDEDDDLAGETLTSHNLISHDELMVHEETVKNNAAGEQEFSQRLSHKLPYTLQMPVNIKQELKLTDPLILNKKDKKQERDLTDCHKKKKRKQRSPAKILTINEDGSLGHQNPKSHICEHCNAAFRTNYHLQRHVFIHTGEKPFQCSQCDMRFIQKYLLQRHEKIHTGEKPFRCDECGMRFIQKYHMERHKRTHSGEKPYQCDYCHQYFSRTDRVLKHRRMCHENKDRKVHKAAAKDGLLRNTETLTFSFPPKESTLPKKKRQKSTDKNSTVVQNHAVPDKVVEGEEKKEEDRLCKNECLPLYDVATKVKDEYVMTEYSVELPDCSPGSRELTGEASSDEITPPKIVLKKIASKKNVKQQTLEHSQPLSPLSSYEEGKVTRYTFEIVDNKGLLDVEPSTDLETVDPLQVGPTKPAGSSTNYDDAMQFLKKKRYLQATTANNSREYALNSISSQPSVTQAAVTTVIDETVPATILSETQTLNVEIKSSHEKNVLPDEVLQSLLDHYSIKANGPSEISFSVADTEVTSSISINSSDVSESSPTEALGTSSQAPTAEKASLLQEYSKFLQQALERTSQNDSYLNSQSLAFVNEGASLGGQPLFSSDKQFGSPSRFRSGMNSPLRLDKPHFGLLVDSQHSFSFSGDETNPSSVSPTEDFLEQVSPKKSDSQGITQTFQIATFDQNFRSQFQTSRSGLSSQFSVSNGQVSIRSHGGSDFPEFSLVNVTETRTQMSSSPDATSSHTFG</sequence>
<evidence type="ECO:0000259" key="16">
    <source>
        <dbReference type="PROSITE" id="PS50157"/>
    </source>
</evidence>
<feature type="domain" description="C2H2-type" evidence="16">
    <location>
        <begin position="736"/>
        <end position="764"/>
    </location>
</feature>
<keyword evidence="9" id="KW-0813">Transport</keyword>
<reference evidence="18 19" key="1">
    <citation type="submission" date="2021-06" db="EMBL/GenBank/DDBJ databases">
        <title>Chromosome-level genome assembly of the red-tail catfish (Hemibagrus wyckioides).</title>
        <authorList>
            <person name="Shao F."/>
        </authorList>
    </citation>
    <scope>NUCLEOTIDE SEQUENCE [LARGE SCALE GENOMIC DNA]</scope>
    <source>
        <strain evidence="18">EC202008001</strain>
        <tissue evidence="18">Blood</tissue>
    </source>
</reference>
<dbReference type="GO" id="GO:0031201">
    <property type="term" value="C:SNARE complex"/>
    <property type="evidence" value="ECO:0007669"/>
    <property type="project" value="TreeGrafter"/>
</dbReference>
<evidence type="ECO:0000256" key="10">
    <source>
        <dbReference type="ARBA" id="ARBA00023015"/>
    </source>
</evidence>
<dbReference type="Pfam" id="PF00787">
    <property type="entry name" value="PX"/>
    <property type="match status" value="1"/>
</dbReference>
<feature type="region of interest" description="Disordered" evidence="15">
    <location>
        <begin position="785"/>
        <end position="815"/>
    </location>
</feature>
<dbReference type="EMBL" id="JAHKSW010000006">
    <property type="protein sequence ID" value="KAG7330973.1"/>
    <property type="molecule type" value="Genomic_DNA"/>
</dbReference>
<dbReference type="GO" id="GO:0005634">
    <property type="term" value="C:nucleus"/>
    <property type="evidence" value="ECO:0007669"/>
    <property type="project" value="UniProtKB-SubCell"/>
</dbReference>
<evidence type="ECO:0000256" key="1">
    <source>
        <dbReference type="ARBA" id="ARBA00004123"/>
    </source>
</evidence>
<keyword evidence="10" id="KW-0805">Transcription regulation</keyword>
<dbReference type="SMART" id="SM00355">
    <property type="entry name" value="ZnF_C2H2"/>
    <property type="match status" value="4"/>
</dbReference>
<evidence type="ECO:0000256" key="5">
    <source>
        <dbReference type="ARBA" id="ARBA00022723"/>
    </source>
</evidence>
<evidence type="ECO:0000256" key="2">
    <source>
        <dbReference type="ARBA" id="ARBA00006991"/>
    </source>
</evidence>
<evidence type="ECO:0000256" key="15">
    <source>
        <dbReference type="SAM" id="MobiDB-lite"/>
    </source>
</evidence>
<evidence type="ECO:0000256" key="12">
    <source>
        <dbReference type="ARBA" id="ARBA00023163"/>
    </source>
</evidence>
<feature type="domain" description="C2H2-type" evidence="16">
    <location>
        <begin position="680"/>
        <end position="707"/>
    </location>
</feature>
<dbReference type="PROSITE" id="PS00028">
    <property type="entry name" value="ZINC_FINGER_C2H2_1"/>
    <property type="match status" value="4"/>
</dbReference>
<dbReference type="PANTHER" id="PTHR46596">
    <property type="entry name" value="SORTING NEXIN-4"/>
    <property type="match status" value="1"/>
</dbReference>